<proteinExistence type="predicted"/>
<dbReference type="GO" id="GO:0044550">
    <property type="term" value="P:secondary metabolite biosynthetic process"/>
    <property type="evidence" value="ECO:0007669"/>
    <property type="project" value="TreeGrafter"/>
</dbReference>
<keyword evidence="3" id="KW-1185">Reference proteome</keyword>
<dbReference type="EMBL" id="QYUQ01000002">
    <property type="protein sequence ID" value="RJG03892.1"/>
    <property type="molecule type" value="Genomic_DNA"/>
</dbReference>
<dbReference type="SUPFAM" id="SSF56801">
    <property type="entry name" value="Acetyl-CoA synthetase-like"/>
    <property type="match status" value="1"/>
</dbReference>
<dbReference type="GO" id="GO:0043041">
    <property type="term" value="P:amino acid activation for nonribosomal peptide biosynthetic process"/>
    <property type="evidence" value="ECO:0007669"/>
    <property type="project" value="TreeGrafter"/>
</dbReference>
<feature type="domain" description="AMP-dependent synthetase/ligase" evidence="1">
    <location>
        <begin position="25"/>
        <end position="404"/>
    </location>
</feature>
<dbReference type="Gene3D" id="3.40.50.12780">
    <property type="entry name" value="N-terminal domain of ligase-like"/>
    <property type="match status" value="1"/>
</dbReference>
<dbReference type="InterPro" id="IPR042099">
    <property type="entry name" value="ANL_N_sf"/>
</dbReference>
<dbReference type="InterPro" id="IPR000873">
    <property type="entry name" value="AMP-dep_synth/lig_dom"/>
</dbReference>
<dbReference type="Proteomes" id="UP000266327">
    <property type="component" value="Unassembled WGS sequence"/>
</dbReference>
<comment type="caution">
    <text evidence="2">The sequence shown here is derived from an EMBL/GenBank/DDBJ whole genome shotgun (WGS) entry which is preliminary data.</text>
</comment>
<reference evidence="3" key="1">
    <citation type="submission" date="2018-09" db="EMBL/GenBank/DDBJ databases">
        <authorList>
            <person name="Zhu H."/>
        </authorList>
    </citation>
    <scope>NUCLEOTIDE SEQUENCE [LARGE SCALE GENOMIC DNA]</scope>
    <source>
        <strain evidence="3">K1S02-23</strain>
    </source>
</reference>
<organism evidence="2 3">
    <name type="scientific">Noviherbaspirillum sedimenti</name>
    <dbReference type="NCBI Taxonomy" id="2320865"/>
    <lineage>
        <taxon>Bacteria</taxon>
        <taxon>Pseudomonadati</taxon>
        <taxon>Pseudomonadota</taxon>
        <taxon>Betaproteobacteria</taxon>
        <taxon>Burkholderiales</taxon>
        <taxon>Oxalobacteraceae</taxon>
        <taxon>Noviherbaspirillum</taxon>
    </lineage>
</organism>
<dbReference type="GO" id="GO:0005737">
    <property type="term" value="C:cytoplasm"/>
    <property type="evidence" value="ECO:0007669"/>
    <property type="project" value="TreeGrafter"/>
</dbReference>
<name>A0A3A3GB64_9BURK</name>
<dbReference type="PANTHER" id="PTHR45527">
    <property type="entry name" value="NONRIBOSOMAL PEPTIDE SYNTHETASE"/>
    <property type="match status" value="1"/>
</dbReference>
<evidence type="ECO:0000313" key="2">
    <source>
        <dbReference type="EMBL" id="RJG03892.1"/>
    </source>
</evidence>
<dbReference type="Pfam" id="PF00501">
    <property type="entry name" value="AMP-binding"/>
    <property type="match status" value="1"/>
</dbReference>
<dbReference type="PANTHER" id="PTHR45527:SF1">
    <property type="entry name" value="FATTY ACID SYNTHASE"/>
    <property type="match status" value="1"/>
</dbReference>
<gene>
    <name evidence="2" type="ORF">D3878_21750</name>
</gene>
<dbReference type="InterPro" id="IPR010071">
    <property type="entry name" value="AA_adenyl_dom"/>
</dbReference>
<dbReference type="NCBIfam" id="TIGR01733">
    <property type="entry name" value="AA-adenyl-dom"/>
    <property type="match status" value="1"/>
</dbReference>
<protein>
    <submittedName>
        <fullName evidence="2">Amino acid adenylation domain-containing protein</fullName>
    </submittedName>
</protein>
<evidence type="ECO:0000259" key="1">
    <source>
        <dbReference type="Pfam" id="PF00501"/>
    </source>
</evidence>
<accession>A0A3A3GB64</accession>
<sequence length="546" mass="57550">MQKATGGWHMENDAMTFNLASAVHRHSQATPQAFALSFEGSYLTYGQLAAQAAGLAECLKNSPGWTGKNGAQPRVGILASRSADACIALLGASWAGATYVPLGLKLPEERLLTILSLCNLSAIVADAQGARLLSEKVLQAGPPLVCVLGAAPPVAPSGPPDDGRIAWLDPQALAASAPGQSQPAHVKATDTAYIIFTSGTTGIPKGVMIAAGAIRHYVETVTAMLGLRETDRALETCELTFDVSLHNMFCTWEAGASLHVLPAARVMNAVKFARENALTVWNSVPSLVGMLRQVKALGPSALPGLRLTVFGGEQLSKGAVEAWKAAAPASTIHNFYGPTEVTVYCLSQLLAEPTPLTPGRDVVAIGTALPGSEAAVLDAAGNPVADNCVGELALAGVQLAIGYLNAPELTNARFATFAGKRWYLTGDLAMRDATGTFHWLGRMDNQVKVMGHRVELEEIDAHLRVVADADMVASVPWPMVEGAAQGLVAFVGASIIDDAQISRALKARLPHYMIPSRIFAIEDMPLNSNGKVDRKALRQRLESGME</sequence>
<dbReference type="AlphaFoldDB" id="A0A3A3GB64"/>
<dbReference type="InterPro" id="IPR020845">
    <property type="entry name" value="AMP-binding_CS"/>
</dbReference>
<dbReference type="Gene3D" id="3.30.300.30">
    <property type="match status" value="1"/>
</dbReference>
<dbReference type="GO" id="GO:0031177">
    <property type="term" value="F:phosphopantetheine binding"/>
    <property type="evidence" value="ECO:0007669"/>
    <property type="project" value="TreeGrafter"/>
</dbReference>
<dbReference type="InterPro" id="IPR045851">
    <property type="entry name" value="AMP-bd_C_sf"/>
</dbReference>
<evidence type="ECO:0000313" key="3">
    <source>
        <dbReference type="Proteomes" id="UP000266327"/>
    </source>
</evidence>
<dbReference type="CDD" id="cd05930">
    <property type="entry name" value="A_NRPS"/>
    <property type="match status" value="1"/>
</dbReference>
<dbReference type="PROSITE" id="PS00455">
    <property type="entry name" value="AMP_BINDING"/>
    <property type="match status" value="1"/>
</dbReference>